<feature type="non-terminal residue" evidence="2">
    <location>
        <position position="1"/>
    </location>
</feature>
<evidence type="ECO:0000313" key="3">
    <source>
        <dbReference type="Proteomes" id="UP000053700"/>
    </source>
</evidence>
<evidence type="ECO:0000256" key="1">
    <source>
        <dbReference type="SAM" id="MobiDB-lite"/>
    </source>
</evidence>
<keyword evidence="3" id="KW-1185">Reference proteome</keyword>
<feature type="region of interest" description="Disordered" evidence="1">
    <location>
        <begin position="80"/>
        <end position="105"/>
    </location>
</feature>
<reference evidence="2 3" key="1">
    <citation type="submission" date="2014-04" db="EMBL/GenBank/DDBJ databases">
        <title>Genome evolution of avian class.</title>
        <authorList>
            <person name="Zhang G."/>
            <person name="Li C."/>
        </authorList>
    </citation>
    <scope>NUCLEOTIDE SEQUENCE [LARGE SCALE GENOMIC DNA]</scope>
    <source>
        <strain evidence="2">BGI_N337</strain>
    </source>
</reference>
<dbReference type="EMBL" id="KK416363">
    <property type="protein sequence ID" value="KFQ85392.1"/>
    <property type="molecule type" value="Genomic_DNA"/>
</dbReference>
<proteinExistence type="predicted"/>
<evidence type="ECO:0000313" key="2">
    <source>
        <dbReference type="EMBL" id="KFQ85392.1"/>
    </source>
</evidence>
<dbReference type="AlphaFoldDB" id="A0A091U5Q1"/>
<dbReference type="PANTHER" id="PTHR34833:SF1">
    <property type="entry name" value="GENE, 17359-RELATED"/>
    <property type="match status" value="1"/>
</dbReference>
<dbReference type="OrthoDB" id="6140842at2759"/>
<dbReference type="PANTHER" id="PTHR34833">
    <property type="entry name" value="GENE, 17359-RELATED"/>
    <property type="match status" value="1"/>
</dbReference>
<dbReference type="Proteomes" id="UP000053700">
    <property type="component" value="Unassembled WGS sequence"/>
</dbReference>
<dbReference type="Pfam" id="PF15123">
    <property type="entry name" value="DUF4562"/>
    <property type="match status" value="1"/>
</dbReference>
<feature type="non-terminal residue" evidence="2">
    <location>
        <position position="137"/>
    </location>
</feature>
<gene>
    <name evidence="2" type="ORF">N337_07533</name>
</gene>
<accession>A0A091U5Q1</accession>
<protein>
    <submittedName>
        <fullName evidence="2">Uncharacterized protein C4orf45</fullName>
    </submittedName>
</protein>
<sequence>GPDAIRDYRTKKPEHTHYIGATSPAIEGSSDANYLWRPAPRPSYVSPRRPHYPGEIGWGVRELSHFTRKHLQSGAQIKRGPIRQAAEDKATHRYQSPWQPAPSVLKQQGHHARARLAWNLGSYEGCLHPRSKRAAMI</sequence>
<dbReference type="InterPro" id="IPR027814">
    <property type="entry name" value="DUF4562"/>
</dbReference>
<name>A0A091U5Q1_PHORB</name>
<organism evidence="2 3">
    <name type="scientific">Phoenicopterus ruber ruber</name>
    <dbReference type="NCBI Taxonomy" id="9218"/>
    <lineage>
        <taxon>Eukaryota</taxon>
        <taxon>Metazoa</taxon>
        <taxon>Chordata</taxon>
        <taxon>Craniata</taxon>
        <taxon>Vertebrata</taxon>
        <taxon>Euteleostomi</taxon>
        <taxon>Archelosauria</taxon>
        <taxon>Archosauria</taxon>
        <taxon>Dinosauria</taxon>
        <taxon>Saurischia</taxon>
        <taxon>Theropoda</taxon>
        <taxon>Coelurosauria</taxon>
        <taxon>Aves</taxon>
        <taxon>Neognathae</taxon>
        <taxon>Neoaves</taxon>
        <taxon>Mirandornithes</taxon>
        <taxon>Phoenicopteriformes</taxon>
        <taxon>Phoenicopteridae</taxon>
        <taxon>Phoenicopterus</taxon>
    </lineage>
</organism>